<evidence type="ECO:0000256" key="1">
    <source>
        <dbReference type="PIRNR" id="PIRNR028043"/>
    </source>
</evidence>
<dbReference type="GO" id="GO:0007165">
    <property type="term" value="P:signal transduction"/>
    <property type="evidence" value="ECO:0007669"/>
    <property type="project" value="InterPro"/>
</dbReference>
<dbReference type="STRING" id="29655.A0A0K9PPM8"/>
<dbReference type="Pfam" id="PF01603">
    <property type="entry name" value="B56"/>
    <property type="match status" value="1"/>
</dbReference>
<name>A0A0K9PPM8_ZOSMR</name>
<evidence type="ECO:0000313" key="3">
    <source>
        <dbReference type="Proteomes" id="UP000036987"/>
    </source>
</evidence>
<comment type="similarity">
    <text evidence="1">Belongs to the phosphatase 2A regulatory subunit.</text>
</comment>
<dbReference type="PANTHER" id="PTHR10257:SF31">
    <property type="entry name" value="SERINE_THREONINE PROTEIN PHOSPHATASE 2A 57 KDA REGULATORY SUBUNIT B' KAPPA ISOFORM"/>
    <property type="match status" value="1"/>
</dbReference>
<proteinExistence type="inferred from homology"/>
<protein>
    <recommendedName>
        <fullName evidence="1">Serine/threonine protein phosphatase 2A regulatory subunit</fullName>
    </recommendedName>
</protein>
<gene>
    <name evidence="2" type="ORF">ZOSMA_1G01350</name>
</gene>
<dbReference type="GO" id="GO:0051177">
    <property type="term" value="P:meiotic sister chromatid cohesion"/>
    <property type="evidence" value="ECO:0000318"/>
    <property type="project" value="GO_Central"/>
</dbReference>
<dbReference type="PANTHER" id="PTHR10257">
    <property type="entry name" value="SERINE/THREONINE PROTEIN PHOSPHATASE 2A PP2A REGULATORY SUBUNIT B"/>
    <property type="match status" value="1"/>
</dbReference>
<dbReference type="InterPro" id="IPR011989">
    <property type="entry name" value="ARM-like"/>
</dbReference>
<dbReference type="SUPFAM" id="SSF48371">
    <property type="entry name" value="ARM repeat"/>
    <property type="match status" value="1"/>
</dbReference>
<dbReference type="EMBL" id="LFYR01000729">
    <property type="protein sequence ID" value="KMZ70162.1"/>
    <property type="molecule type" value="Genomic_DNA"/>
</dbReference>
<comment type="caution">
    <text evidence="2">The sequence shown here is derived from an EMBL/GenBank/DDBJ whole genome shotgun (WGS) entry which is preliminary data.</text>
</comment>
<reference evidence="3" key="1">
    <citation type="journal article" date="2016" name="Nature">
        <title>The genome of the seagrass Zostera marina reveals angiosperm adaptation to the sea.</title>
        <authorList>
            <person name="Olsen J.L."/>
            <person name="Rouze P."/>
            <person name="Verhelst B."/>
            <person name="Lin Y.-C."/>
            <person name="Bayer T."/>
            <person name="Collen J."/>
            <person name="Dattolo E."/>
            <person name="De Paoli E."/>
            <person name="Dittami S."/>
            <person name="Maumus F."/>
            <person name="Michel G."/>
            <person name="Kersting A."/>
            <person name="Lauritano C."/>
            <person name="Lohaus R."/>
            <person name="Toepel M."/>
            <person name="Tonon T."/>
            <person name="Vanneste K."/>
            <person name="Amirebrahimi M."/>
            <person name="Brakel J."/>
            <person name="Bostroem C."/>
            <person name="Chovatia M."/>
            <person name="Grimwood J."/>
            <person name="Jenkins J.W."/>
            <person name="Jueterbock A."/>
            <person name="Mraz A."/>
            <person name="Stam W.T."/>
            <person name="Tice H."/>
            <person name="Bornberg-Bauer E."/>
            <person name="Green P.J."/>
            <person name="Pearson G.A."/>
            <person name="Procaccini G."/>
            <person name="Duarte C.M."/>
            <person name="Schmutz J."/>
            <person name="Reusch T.B.H."/>
            <person name="Van de Peer Y."/>
        </authorList>
    </citation>
    <scope>NUCLEOTIDE SEQUENCE [LARGE SCALE GENOMIC DNA]</scope>
    <source>
        <strain evidence="3">cv. Finnish</strain>
    </source>
</reference>
<comment type="function">
    <text evidence="1">The B regulatory subunit might modulate substrate selectivity and catalytic activity, and also might direct the localization of the catalytic enzyme to a particular subcellular compartment.</text>
</comment>
<dbReference type="FunFam" id="1.25.10.10:FF:000331">
    <property type="entry name" value="Phosphoprotein phosphatase, putative"/>
    <property type="match status" value="1"/>
</dbReference>
<dbReference type="GO" id="GO:0072542">
    <property type="term" value="F:protein phosphatase activator activity"/>
    <property type="evidence" value="ECO:0000318"/>
    <property type="project" value="GO_Central"/>
</dbReference>
<dbReference type="PIRSF" id="PIRSF028043">
    <property type="entry name" value="PP2A_B56"/>
    <property type="match status" value="1"/>
</dbReference>
<organism evidence="2 3">
    <name type="scientific">Zostera marina</name>
    <name type="common">Eelgrass</name>
    <dbReference type="NCBI Taxonomy" id="29655"/>
    <lineage>
        <taxon>Eukaryota</taxon>
        <taxon>Viridiplantae</taxon>
        <taxon>Streptophyta</taxon>
        <taxon>Embryophyta</taxon>
        <taxon>Tracheophyta</taxon>
        <taxon>Spermatophyta</taxon>
        <taxon>Magnoliopsida</taxon>
        <taxon>Liliopsida</taxon>
        <taxon>Zosteraceae</taxon>
        <taxon>Zostera</taxon>
    </lineage>
</organism>
<dbReference type="GO" id="GO:0000159">
    <property type="term" value="C:protein phosphatase type 2A complex"/>
    <property type="evidence" value="ECO:0007669"/>
    <property type="project" value="UniProtKB-UniRule"/>
</dbReference>
<dbReference type="Proteomes" id="UP000036987">
    <property type="component" value="Unassembled WGS sequence"/>
</dbReference>
<accession>A0A0K9PPM8</accession>
<dbReference type="AlphaFoldDB" id="A0A0K9PPM8"/>
<keyword evidence="3" id="KW-1185">Reference proteome</keyword>
<sequence>MVERREQETTELGERIFMDCRLDNISTSSPSAKRNPPSAIFPSNVVVGIVPLVAFKDVPDHEKEKLLIAKLNHCCFIFDFSDPDKNSVEKDIKRQILIHIVDYVSTETFRFTESAIATCCRMFMENLYRTFPPRYRTAKTNGRENEEDPPVYDPAWWHLQIVYELLIKFVSSTSLDETIANKYLDHIFISRLLELFDSEDPREKDCLKIVVQKIYTKIVSLRPYICKSINNILYTFPFEKQKHNGITELLEVFGTVISGFEPPLKEEHKVFLCRTLIPLHKPKNLGSYHLELTYCLTQFLEKEPKLSSTLINGLLKYWPVTNSQKEVMFLSELEEILETASAVEFQKIIFPMFRRIALCLNSFHYQVAERALLLWNNAHIVRLIAENRWVILPLVFPALERNIREHWNRLVLNATQNVMKTFTEMDEELFLACQSKFEEDRKLQETMEEKHRMTWENLESAASVSKLCV</sequence>
<dbReference type="InterPro" id="IPR016024">
    <property type="entry name" value="ARM-type_fold"/>
</dbReference>
<dbReference type="Gene3D" id="1.25.10.10">
    <property type="entry name" value="Leucine-rich Repeat Variant"/>
    <property type="match status" value="1"/>
</dbReference>
<evidence type="ECO:0000313" key="2">
    <source>
        <dbReference type="EMBL" id="KMZ70162.1"/>
    </source>
</evidence>
<dbReference type="OrthoDB" id="10264446at2759"/>
<dbReference type="InterPro" id="IPR002554">
    <property type="entry name" value="PP2A_B56"/>
</dbReference>